<dbReference type="STRING" id="1522189.A0A316VYE2"/>
<dbReference type="GeneID" id="37038877"/>
<dbReference type="PANTHER" id="PTHR31449">
    <property type="entry name" value="UPF0598 PROTEIN C8ORF82"/>
    <property type="match status" value="1"/>
</dbReference>
<evidence type="ECO:0000256" key="1">
    <source>
        <dbReference type="ARBA" id="ARBA00006322"/>
    </source>
</evidence>
<dbReference type="Pfam" id="PF14956">
    <property type="entry name" value="DUF4505"/>
    <property type="match status" value="1"/>
</dbReference>
<evidence type="ECO:0000256" key="2">
    <source>
        <dbReference type="SAM" id="MobiDB-lite"/>
    </source>
</evidence>
<accession>A0A316VYE2</accession>
<sequence length="330" mass="35815">MAAFSSARVTRAGSHVCVRSRLWQPPVGRSSTWLPTSSAGCSLRQFQSSSSTPTPAEEAPRRCYLYHADVHAQLFLASVSPKNLTSCFKDPQFLDFFYRNLRPNPYTLGLQDGDATEDPGAPAVAMAQSLASSKDSNVEEEMDYEAWDGPLLAPSKAAEEAHKLGFHWLSPCQGEQNFLSSAPGGTAVVFRELTDLGELTWGGSYKFPFQPRALRFDAQSGYVYHPSPPRPQSRTAADRAKRSSSSSGQASKASDAASPYGAYSLLCSNLVLSRLSDGLDLDITGEPQSSKSNKDAPGGSIEYQGKRYPIRLLRPQDAGPWSALRPSTRP</sequence>
<comment type="similarity">
    <text evidence="1">Belongs to the UPF0598 family.</text>
</comment>
<evidence type="ECO:0000313" key="4">
    <source>
        <dbReference type="Proteomes" id="UP000245783"/>
    </source>
</evidence>
<dbReference type="AlphaFoldDB" id="A0A316VYE2"/>
<protein>
    <submittedName>
        <fullName evidence="3">Uncharacterized protein</fullName>
    </submittedName>
</protein>
<organism evidence="3 4">
    <name type="scientific">Ceraceosorus guamensis</name>
    <dbReference type="NCBI Taxonomy" id="1522189"/>
    <lineage>
        <taxon>Eukaryota</taxon>
        <taxon>Fungi</taxon>
        <taxon>Dikarya</taxon>
        <taxon>Basidiomycota</taxon>
        <taxon>Ustilaginomycotina</taxon>
        <taxon>Exobasidiomycetes</taxon>
        <taxon>Ceraceosorales</taxon>
        <taxon>Ceraceosoraceae</taxon>
        <taxon>Ceraceosorus</taxon>
    </lineage>
</organism>
<dbReference type="EMBL" id="KZ819377">
    <property type="protein sequence ID" value="PWN42677.1"/>
    <property type="molecule type" value="Genomic_DNA"/>
</dbReference>
<gene>
    <name evidence="3" type="ORF">IE81DRAFT_366421</name>
</gene>
<feature type="compositionally biased region" description="Low complexity" evidence="2">
    <location>
        <begin position="243"/>
        <end position="255"/>
    </location>
</feature>
<feature type="region of interest" description="Disordered" evidence="2">
    <location>
        <begin position="221"/>
        <end position="255"/>
    </location>
</feature>
<dbReference type="InterPro" id="IPR028108">
    <property type="entry name" value="DUF4505"/>
</dbReference>
<dbReference type="Proteomes" id="UP000245783">
    <property type="component" value="Unassembled WGS sequence"/>
</dbReference>
<reference evidence="3 4" key="1">
    <citation type="journal article" date="2018" name="Mol. Biol. Evol.">
        <title>Broad Genomic Sampling Reveals a Smut Pathogenic Ancestry of the Fungal Clade Ustilaginomycotina.</title>
        <authorList>
            <person name="Kijpornyongpan T."/>
            <person name="Mondo S.J."/>
            <person name="Barry K."/>
            <person name="Sandor L."/>
            <person name="Lee J."/>
            <person name="Lipzen A."/>
            <person name="Pangilinan J."/>
            <person name="LaButti K."/>
            <person name="Hainaut M."/>
            <person name="Henrissat B."/>
            <person name="Grigoriev I.V."/>
            <person name="Spatafora J.W."/>
            <person name="Aime M.C."/>
        </authorList>
    </citation>
    <scope>NUCLEOTIDE SEQUENCE [LARGE SCALE GENOMIC DNA]</scope>
    <source>
        <strain evidence="3 4">MCA 4658</strain>
    </source>
</reference>
<name>A0A316VYE2_9BASI</name>
<keyword evidence="4" id="KW-1185">Reference proteome</keyword>
<dbReference type="InParanoid" id="A0A316VYE2"/>
<proteinExistence type="inferred from homology"/>
<dbReference type="PANTHER" id="PTHR31449:SF3">
    <property type="entry name" value="UPF0598 PROTEIN C8ORF82"/>
    <property type="match status" value="1"/>
</dbReference>
<feature type="region of interest" description="Disordered" evidence="2">
    <location>
        <begin position="283"/>
        <end position="330"/>
    </location>
</feature>
<dbReference type="OrthoDB" id="10260024at2759"/>
<dbReference type="RefSeq" id="XP_025369837.1">
    <property type="nucleotide sequence ID" value="XM_025517007.1"/>
</dbReference>
<evidence type="ECO:0000313" key="3">
    <source>
        <dbReference type="EMBL" id="PWN42677.1"/>
    </source>
</evidence>